<reference evidence="1 2" key="1">
    <citation type="submission" date="2020-07" db="EMBL/GenBank/DDBJ databases">
        <title>Diversity of carbapenemase encoding genes among Pseudomonas putida group clinical isolates in a tertiary Brazilian hospital.</title>
        <authorList>
            <person name="Alberto-Lei F."/>
            <person name="Nodari C.S."/>
            <person name="Streling A.P."/>
            <person name="Paulino J.T."/>
            <person name="Bessa-Neto F.O."/>
            <person name="Cayo R."/>
            <person name="Gales A.C."/>
        </authorList>
    </citation>
    <scope>NUCLEOTIDE SEQUENCE [LARGE SCALE GENOMIC DNA]</scope>
    <source>
        <strain evidence="1 2">11213</strain>
    </source>
</reference>
<dbReference type="Proteomes" id="UP000577346">
    <property type="component" value="Unassembled WGS sequence"/>
</dbReference>
<name>A0A7W2LVG7_9PSED</name>
<organism evidence="1 2">
    <name type="scientific">Pseudomonas juntendi</name>
    <dbReference type="NCBI Taxonomy" id="2666183"/>
    <lineage>
        <taxon>Bacteria</taxon>
        <taxon>Pseudomonadati</taxon>
        <taxon>Pseudomonadota</taxon>
        <taxon>Gammaproteobacteria</taxon>
        <taxon>Pseudomonadales</taxon>
        <taxon>Pseudomonadaceae</taxon>
        <taxon>Pseudomonas</taxon>
    </lineage>
</organism>
<protein>
    <submittedName>
        <fullName evidence="1">Uncharacterized protein</fullName>
    </submittedName>
</protein>
<comment type="caution">
    <text evidence="1">The sequence shown here is derived from an EMBL/GenBank/DDBJ whole genome shotgun (WGS) entry which is preliminary data.</text>
</comment>
<dbReference type="EMBL" id="JACGDA010000015">
    <property type="protein sequence ID" value="MBA6147819.1"/>
    <property type="molecule type" value="Genomic_DNA"/>
</dbReference>
<evidence type="ECO:0000313" key="2">
    <source>
        <dbReference type="Proteomes" id="UP000577346"/>
    </source>
</evidence>
<accession>A0A7W2LVG7</accession>
<evidence type="ECO:0000313" key="1">
    <source>
        <dbReference type="EMBL" id="MBA6147819.1"/>
    </source>
</evidence>
<gene>
    <name evidence="1" type="ORF">H4C15_09885</name>
</gene>
<dbReference type="RefSeq" id="WP_156358114.1">
    <property type="nucleotide sequence ID" value="NZ_JACGDA010000015.1"/>
</dbReference>
<sequence>MSVSFHFSRQLQPPAVPNPIRKRNFNCICKKTIKKQGQFKTLAAMLIAPEFIQPHTYQKSAPFSKNLKRPHKLAYPFTQDSLQSQTLILQPTHTSITSPHAILLTA</sequence>
<dbReference type="AlphaFoldDB" id="A0A7W2LVG7"/>
<proteinExistence type="predicted"/>